<feature type="region of interest" description="Disordered" evidence="1">
    <location>
        <begin position="1"/>
        <end position="33"/>
    </location>
</feature>
<proteinExistence type="predicted"/>
<organism evidence="2 3">
    <name type="scientific">Lentinus tigrinus ALCF2SS1-6</name>
    <dbReference type="NCBI Taxonomy" id="1328759"/>
    <lineage>
        <taxon>Eukaryota</taxon>
        <taxon>Fungi</taxon>
        <taxon>Dikarya</taxon>
        <taxon>Basidiomycota</taxon>
        <taxon>Agaricomycotina</taxon>
        <taxon>Agaricomycetes</taxon>
        <taxon>Polyporales</taxon>
        <taxon>Polyporaceae</taxon>
        <taxon>Lentinus</taxon>
    </lineage>
</organism>
<sequence length="125" mass="13822">MPRIPRRTQSAGHPPTVRGPLLASSRVDSSPSPGPRVVLSLPSFTPSTFHCSLYTVLLLLLLRSGRWITFQSAVWMRDALLGINRGRRAVDGICFHVVLSRSTHPLSCACSLFPFLLSVSDIRFH</sequence>
<gene>
    <name evidence="2" type="ORF">L227DRAFT_436952</name>
</gene>
<evidence type="ECO:0000256" key="1">
    <source>
        <dbReference type="SAM" id="MobiDB-lite"/>
    </source>
</evidence>
<accession>A0A5C2SGD2</accession>
<name>A0A5C2SGD2_9APHY</name>
<evidence type="ECO:0000313" key="3">
    <source>
        <dbReference type="Proteomes" id="UP000313359"/>
    </source>
</evidence>
<dbReference type="EMBL" id="ML122258">
    <property type="protein sequence ID" value="RPD62790.1"/>
    <property type="molecule type" value="Genomic_DNA"/>
</dbReference>
<dbReference type="Proteomes" id="UP000313359">
    <property type="component" value="Unassembled WGS sequence"/>
</dbReference>
<dbReference type="AlphaFoldDB" id="A0A5C2SGD2"/>
<evidence type="ECO:0000313" key="2">
    <source>
        <dbReference type="EMBL" id="RPD62790.1"/>
    </source>
</evidence>
<keyword evidence="3" id="KW-1185">Reference proteome</keyword>
<protein>
    <submittedName>
        <fullName evidence="2">Uncharacterized protein</fullName>
    </submittedName>
</protein>
<reference evidence="2" key="1">
    <citation type="journal article" date="2018" name="Genome Biol. Evol.">
        <title>Genomics and development of Lentinus tigrinus, a white-rot wood-decaying mushroom with dimorphic fruiting bodies.</title>
        <authorList>
            <person name="Wu B."/>
            <person name="Xu Z."/>
            <person name="Knudson A."/>
            <person name="Carlson A."/>
            <person name="Chen N."/>
            <person name="Kovaka S."/>
            <person name="LaButti K."/>
            <person name="Lipzen A."/>
            <person name="Pennachio C."/>
            <person name="Riley R."/>
            <person name="Schakwitz W."/>
            <person name="Umezawa K."/>
            <person name="Ohm R.A."/>
            <person name="Grigoriev I.V."/>
            <person name="Nagy L.G."/>
            <person name="Gibbons J."/>
            <person name="Hibbett D."/>
        </authorList>
    </citation>
    <scope>NUCLEOTIDE SEQUENCE [LARGE SCALE GENOMIC DNA]</scope>
    <source>
        <strain evidence="2">ALCF2SS1-6</strain>
    </source>
</reference>